<gene>
    <name evidence="1" type="ORF">MPL1032_10258</name>
</gene>
<proteinExistence type="predicted"/>
<organism evidence="1 2">
    <name type="scientific">Mesorhizobium plurifarium</name>
    <dbReference type="NCBI Taxonomy" id="69974"/>
    <lineage>
        <taxon>Bacteria</taxon>
        <taxon>Pseudomonadati</taxon>
        <taxon>Pseudomonadota</taxon>
        <taxon>Alphaproteobacteria</taxon>
        <taxon>Hyphomicrobiales</taxon>
        <taxon>Phyllobacteriaceae</taxon>
        <taxon>Mesorhizobium</taxon>
    </lineage>
</organism>
<dbReference type="Proteomes" id="UP000182888">
    <property type="component" value="Unassembled WGS sequence"/>
</dbReference>
<accession>A0A0K2VMR8</accession>
<name>A0A0K2VMR8_MESPL</name>
<evidence type="ECO:0000313" key="2">
    <source>
        <dbReference type="Proteomes" id="UP000182888"/>
    </source>
</evidence>
<dbReference type="EMBL" id="CCND01000001">
    <property type="protein sequence ID" value="CDX49218.1"/>
    <property type="molecule type" value="Genomic_DNA"/>
</dbReference>
<sequence>MRRYKVAITTAADGSATAYTPRLSGKIHSIQYVKNNFDDGVDFTVTAEATGESILAKSDVNASAVFYPRAPTHTQAGAAALFAAGGTAVQDKIGLGNDRVKIVVAAGGNAKSGTVHVVVD</sequence>
<protein>
    <submittedName>
        <fullName evidence="1">Uncharacterized protein</fullName>
    </submittedName>
</protein>
<evidence type="ECO:0000313" key="1">
    <source>
        <dbReference type="EMBL" id="CDX49218.1"/>
    </source>
</evidence>
<reference evidence="2" key="1">
    <citation type="submission" date="2014-08" db="EMBL/GenBank/DDBJ databases">
        <authorList>
            <person name="Edwards T."/>
        </authorList>
    </citation>
    <scope>NUCLEOTIDE SEQUENCE [LARGE SCALE GENOMIC DNA]</scope>
</reference>
<dbReference type="AlphaFoldDB" id="A0A0K2VMR8"/>